<dbReference type="InterPro" id="IPR055738">
    <property type="entry name" value="DUF7314"/>
</dbReference>
<keyword evidence="4" id="KW-1185">Reference proteome</keyword>
<evidence type="ECO:0000313" key="4">
    <source>
        <dbReference type="Proteomes" id="UP000428325"/>
    </source>
</evidence>
<sequence>MADEFIKGLGIFTGAGLGWIVLAGWYRTPSFESTRQLVSPVSPTPANADLFNLLAIGLMDVLFWFALLGPLAFWVLLPAARQTRKAVEDRRNA</sequence>
<evidence type="ECO:0000313" key="3">
    <source>
        <dbReference type="EMBL" id="QGX94602.1"/>
    </source>
</evidence>
<name>A0A6B9F5D6_9EURY</name>
<feature type="transmembrane region" description="Helical" evidence="1">
    <location>
        <begin position="50"/>
        <end position="77"/>
    </location>
</feature>
<dbReference type="GeneID" id="99245902"/>
<accession>A0A6B9F5D6</accession>
<protein>
    <recommendedName>
        <fullName evidence="2">DUF7314 domain-containing protein</fullName>
    </recommendedName>
</protein>
<dbReference type="AlphaFoldDB" id="A0A6B9F5D6"/>
<evidence type="ECO:0000256" key="1">
    <source>
        <dbReference type="SAM" id="Phobius"/>
    </source>
</evidence>
<proteinExistence type="predicted"/>
<evidence type="ECO:0000259" key="2">
    <source>
        <dbReference type="Pfam" id="PF23996"/>
    </source>
</evidence>
<dbReference type="Proteomes" id="UP000428325">
    <property type="component" value="Chromosome"/>
</dbReference>
<feature type="domain" description="DUF7314" evidence="2">
    <location>
        <begin position="1"/>
        <end position="90"/>
    </location>
</feature>
<feature type="transmembrane region" description="Helical" evidence="1">
    <location>
        <begin position="9"/>
        <end position="26"/>
    </location>
</feature>
<keyword evidence="1" id="KW-1133">Transmembrane helix</keyword>
<dbReference type="EMBL" id="CP034345">
    <property type="protein sequence ID" value="QGX94602.1"/>
    <property type="molecule type" value="Genomic_DNA"/>
</dbReference>
<gene>
    <name evidence="3" type="ORF">EI982_07270</name>
</gene>
<dbReference type="OrthoDB" id="209648at2157"/>
<organism evidence="3 4">
    <name type="scientific">Haloplanus rallus</name>
    <dbReference type="NCBI Taxonomy" id="1816183"/>
    <lineage>
        <taxon>Archaea</taxon>
        <taxon>Methanobacteriati</taxon>
        <taxon>Methanobacteriota</taxon>
        <taxon>Stenosarchaea group</taxon>
        <taxon>Halobacteria</taxon>
        <taxon>Halobacteriales</taxon>
        <taxon>Haloferacaceae</taxon>
        <taxon>Haloplanus</taxon>
    </lineage>
</organism>
<keyword evidence="1" id="KW-0812">Transmembrane</keyword>
<keyword evidence="1" id="KW-0472">Membrane</keyword>
<dbReference type="Pfam" id="PF23996">
    <property type="entry name" value="DUF7314"/>
    <property type="match status" value="1"/>
</dbReference>
<dbReference type="RefSeq" id="WP_157688882.1">
    <property type="nucleotide sequence ID" value="NZ_CP034345.1"/>
</dbReference>
<dbReference type="KEGG" id="hra:EI982_07270"/>
<reference evidence="3 4" key="1">
    <citation type="submission" date="2018-12" db="EMBL/GenBank/DDBJ databases">
        <title>Complete genome sequence of Haloplanus rallus MBLA0036.</title>
        <authorList>
            <person name="Nam Y.-d."/>
            <person name="Kang J."/>
            <person name="Chung W.-H."/>
            <person name="Park Y.S."/>
        </authorList>
    </citation>
    <scope>NUCLEOTIDE SEQUENCE [LARGE SCALE GENOMIC DNA]</scope>
    <source>
        <strain evidence="3 4">MBLA0036</strain>
    </source>
</reference>